<protein>
    <submittedName>
        <fullName evidence="9">Coenzyme F420-0:L-glutamate ligase</fullName>
        <ecNumber evidence="9">6.3.2.31</ecNumber>
    </submittedName>
</protein>
<dbReference type="Gene3D" id="3.30.1330.100">
    <property type="entry name" value="CofE-like"/>
    <property type="match status" value="2"/>
</dbReference>
<keyword evidence="10" id="KW-1185">Reference proteome</keyword>
<keyword evidence="4" id="KW-0460">Magnesium</keyword>
<feature type="domain" description="Coenzyme F420:L-glutamate ligase-like" evidence="8">
    <location>
        <begin position="57"/>
        <end position="200"/>
    </location>
</feature>
<dbReference type="EMBL" id="CP102173">
    <property type="protein sequence ID" value="UUP14234.1"/>
    <property type="molecule type" value="Genomic_DNA"/>
</dbReference>
<sequence>MTLIFEPLDGIGEVAPGDDVAALIAQHATLQPGDVVVVTSKIVSKAAGLATTRTKDELLADETDRVVARRGPTSIVRTHHGLTMAAAGIDNSNTAPGTLIPLPPDPDASAAALRSRLRELTGVGVAVVISDTAGRAWRVGQTDIAIGCAGLLPVDSYEGRTDPYGNPLAVTAPAIADQLAGGAELASGKFGARPVVIVRGADPAWLTEGDGPGARSLIRDEETDMFGLGAREAAVAAIIGDEPVPGLPADPGMSLQGIVDLAMSGLSFPRRQVAVDDGTIVVSVGEDDHIGAGVLAQRLVSIGIAHGTTVGVRITALQDD</sequence>
<dbReference type="InterPro" id="IPR002847">
    <property type="entry name" value="F420-0_gamma-glut_ligase-dom"/>
</dbReference>
<dbReference type="NCBIfam" id="TIGR01916">
    <property type="entry name" value="F420_cofE"/>
    <property type="match status" value="1"/>
</dbReference>
<keyword evidence="6" id="KW-0342">GTP-binding</keyword>
<dbReference type="SUPFAM" id="SSF144010">
    <property type="entry name" value="CofE-like"/>
    <property type="match status" value="1"/>
</dbReference>
<name>A0ABY5MBB0_9ACTN</name>
<keyword evidence="3" id="KW-0547">Nucleotide-binding</keyword>
<keyword evidence="7" id="KW-0464">Manganese</keyword>
<evidence type="ECO:0000313" key="9">
    <source>
        <dbReference type="EMBL" id="UUP14234.1"/>
    </source>
</evidence>
<keyword evidence="2" id="KW-0479">Metal-binding</keyword>
<dbReference type="InterPro" id="IPR008225">
    <property type="entry name" value="F420-0_g-glutamyl_ligase"/>
</dbReference>
<keyword evidence="1 9" id="KW-0436">Ligase</keyword>
<dbReference type="GO" id="GO:0052618">
    <property type="term" value="F:coenzyme F420-0:L-glutamate ligase activity"/>
    <property type="evidence" value="ECO:0007669"/>
    <property type="project" value="UniProtKB-EC"/>
</dbReference>
<evidence type="ECO:0000256" key="5">
    <source>
        <dbReference type="ARBA" id="ARBA00022958"/>
    </source>
</evidence>
<evidence type="ECO:0000256" key="2">
    <source>
        <dbReference type="ARBA" id="ARBA00022723"/>
    </source>
</evidence>
<proteinExistence type="predicted"/>
<evidence type="ECO:0000256" key="6">
    <source>
        <dbReference type="ARBA" id="ARBA00023134"/>
    </source>
</evidence>
<evidence type="ECO:0000313" key="10">
    <source>
        <dbReference type="Proteomes" id="UP001316184"/>
    </source>
</evidence>
<evidence type="ECO:0000256" key="4">
    <source>
        <dbReference type="ARBA" id="ARBA00022842"/>
    </source>
</evidence>
<dbReference type="Pfam" id="PF01996">
    <property type="entry name" value="F420_ligase"/>
    <property type="match status" value="2"/>
</dbReference>
<evidence type="ECO:0000259" key="8">
    <source>
        <dbReference type="Pfam" id="PF01996"/>
    </source>
</evidence>
<dbReference type="RefSeq" id="WP_232398058.1">
    <property type="nucleotide sequence ID" value="NZ_CP102173.1"/>
</dbReference>
<dbReference type="PANTHER" id="PTHR47917:SF1">
    <property type="entry name" value="COENZYME F420:L-GLUTAMATE LIGASE"/>
    <property type="match status" value="1"/>
</dbReference>
<dbReference type="PANTHER" id="PTHR47917">
    <property type="match status" value="1"/>
</dbReference>
<reference evidence="9 10" key="1">
    <citation type="submission" date="2022-08" db="EMBL/GenBank/DDBJ databases">
        <title>novel species in genus Aeromicrobium.</title>
        <authorList>
            <person name="Ye L."/>
        </authorList>
    </citation>
    <scope>NUCLEOTIDE SEQUENCE [LARGE SCALE GENOMIC DNA]</scope>
    <source>
        <strain evidence="10">zg-Y1379</strain>
    </source>
</reference>
<accession>A0ABY5MBB0</accession>
<dbReference type="Proteomes" id="UP001316184">
    <property type="component" value="Chromosome"/>
</dbReference>
<feature type="domain" description="Coenzyme F420:L-glutamate ligase-like" evidence="8">
    <location>
        <begin position="12"/>
        <end position="49"/>
    </location>
</feature>
<evidence type="ECO:0000256" key="7">
    <source>
        <dbReference type="ARBA" id="ARBA00023211"/>
    </source>
</evidence>
<evidence type="ECO:0000256" key="3">
    <source>
        <dbReference type="ARBA" id="ARBA00022741"/>
    </source>
</evidence>
<organism evidence="9 10">
    <name type="scientific">Aeromicrobium wangtongii</name>
    <dbReference type="NCBI Taxonomy" id="2969247"/>
    <lineage>
        <taxon>Bacteria</taxon>
        <taxon>Bacillati</taxon>
        <taxon>Actinomycetota</taxon>
        <taxon>Actinomycetes</taxon>
        <taxon>Propionibacteriales</taxon>
        <taxon>Nocardioidaceae</taxon>
        <taxon>Aeromicrobium</taxon>
    </lineage>
</organism>
<evidence type="ECO:0000256" key="1">
    <source>
        <dbReference type="ARBA" id="ARBA00022598"/>
    </source>
</evidence>
<keyword evidence="5" id="KW-0630">Potassium</keyword>
<dbReference type="EC" id="6.3.2.31" evidence="9"/>
<gene>
    <name evidence="9" type="primary">cofE</name>
    <name evidence="9" type="ORF">NQV15_02665</name>
</gene>